<name>A0A8S5P5K8_9CAUD</name>
<dbReference type="EMBL" id="BK015344">
    <property type="protein sequence ID" value="DAE02366.1"/>
    <property type="molecule type" value="Genomic_DNA"/>
</dbReference>
<evidence type="ECO:0000313" key="1">
    <source>
        <dbReference type="EMBL" id="DAE02366.1"/>
    </source>
</evidence>
<sequence>MDNMARKRINRYALLICRAYQNKVYFFSV</sequence>
<proteinExistence type="predicted"/>
<reference evidence="1" key="1">
    <citation type="journal article" date="2021" name="Proc. Natl. Acad. Sci. U.S.A.">
        <title>A Catalog of Tens of Thousands of Viruses from Human Metagenomes Reveals Hidden Associations with Chronic Diseases.</title>
        <authorList>
            <person name="Tisza M.J."/>
            <person name="Buck C.B."/>
        </authorList>
    </citation>
    <scope>NUCLEOTIDE SEQUENCE</scope>
    <source>
        <strain evidence="1">CttEB8</strain>
    </source>
</reference>
<organism evidence="1">
    <name type="scientific">Herelleviridae sp. cttEB8</name>
    <dbReference type="NCBI Taxonomy" id="2825832"/>
    <lineage>
        <taxon>Viruses</taxon>
        <taxon>Duplodnaviria</taxon>
        <taxon>Heunggongvirae</taxon>
        <taxon>Uroviricota</taxon>
        <taxon>Caudoviricetes</taxon>
        <taxon>Herelleviridae</taxon>
    </lineage>
</organism>
<protein>
    <submittedName>
        <fullName evidence="1">Uncharacterized protein</fullName>
    </submittedName>
</protein>
<accession>A0A8S5P5K8</accession>